<comment type="caution">
    <text evidence="4">The sequence shown here is derived from an EMBL/GenBank/DDBJ whole genome shotgun (WGS) entry which is preliminary data.</text>
</comment>
<feature type="compositionally biased region" description="Basic and acidic residues" evidence="3">
    <location>
        <begin position="290"/>
        <end position="305"/>
    </location>
</feature>
<feature type="region of interest" description="Disordered" evidence="3">
    <location>
        <begin position="910"/>
        <end position="967"/>
    </location>
</feature>
<feature type="region of interest" description="Disordered" evidence="3">
    <location>
        <begin position="851"/>
        <end position="871"/>
    </location>
</feature>
<name>A0A9X0CJV9_9CNID</name>
<gene>
    <name evidence="4" type="ORF">OS493_018113</name>
</gene>
<sequence>MSGPDIDVSTGKIKDPKVKLDAPSAELDLPSAKKKRGNCLSCTGGTDKDEPYRKTKGNAEFGFNGPEIDGSTNIANAGEFDIHGSDPDMKFKGRRNQEDFKLSTAAPEVGDLAIPHPSASLPSTSGDVKVLGRNIDINAGGPGLDITAEKPIVGLDANAPDFDKTKGKLQTKFSGPDVDVSTENVTGPKANLHGISADLDVPSKKKPRGNCFSCAGDAEKSEPYGRAKGSTTFDGPDLDGSLEMKNLASVEELLEIDISKKPKIGLKSPGFDVPKAGGSGGIDINGPDLSYEKPEISGPSFDKKGKAGGWGGIDVNEPDLSYEKPKISGPSFGKKGRGIDIQGPHLDIDTPQGREDFDISKPGISVPSGGDLDVDANLPDMDISRSKPRFGLDTNGLDMNIPGVKNDLDVVEPHVSIPSIDKKGKFSPSFPSEDLSFDVNTPDADVFTRKPTFGLDMKGLDVDTPDPDFTFPSIDKASGGQDFDTNFDWGINTSTPKGPEANKQLKGLPHSELEFETNPIEGDISVVNTYDNFELHSTPESFPSTAYEEPRSLQRYDEIRPEMEIRLVSPKETNQSDQRFKFDIPDTSLDMAKDSWRPGSMTLVNVEENVTVCSASLEQDKPPSPPNRTLTLDREVRQKIEVVFPEKESSDQPSNLKQKSSSSSSSSSSSDGDGDQEKKPKRKKKFRLPKAFRKSSSSSASSKEDDTPSKKKERKRSASSSSDDEDGNKKKRHSTGDILPVTTKEENKSGTSSSSSSSDEATSVVRKGLPKRKGSKSSSSSSDKENHEGKKKMYKLEHTTFPFVSAEKKEPTESVASINTVQEDLSKVVSRSVKPVDPDLSIVIEKPKYEIKAKERKRSTSSSSDEESKSAMVYNVEYTTCQQQYIVEPEKEQDQPVLSVSDVQEDAPGVVLHSIKPIDSDFSFRPDAQTKPKDHKRSTSSSSSSDEEPSKYPETTNVHDAHTVEYTSLPQTYVVNYDIKESYDPQKQ</sequence>
<accession>A0A9X0CJV9</accession>
<dbReference type="Proteomes" id="UP001163046">
    <property type="component" value="Unassembled WGS sequence"/>
</dbReference>
<feature type="region of interest" description="Disordered" evidence="3">
    <location>
        <begin position="1"/>
        <end position="67"/>
    </location>
</feature>
<feature type="compositionally biased region" description="Low complexity" evidence="3">
    <location>
        <begin position="660"/>
        <end position="670"/>
    </location>
</feature>
<feature type="region of interest" description="Disordered" evidence="3">
    <location>
        <begin position="265"/>
        <end position="396"/>
    </location>
</feature>
<feature type="region of interest" description="Disordered" evidence="3">
    <location>
        <begin position="615"/>
        <end position="796"/>
    </location>
</feature>
<evidence type="ECO:0000256" key="3">
    <source>
        <dbReference type="SAM" id="MobiDB-lite"/>
    </source>
</evidence>
<comment type="subcellular location">
    <subcellularLocation>
        <location evidence="1">Nucleus</location>
    </subcellularLocation>
</comment>
<reference evidence="4" key="1">
    <citation type="submission" date="2023-01" db="EMBL/GenBank/DDBJ databases">
        <title>Genome assembly of the deep-sea coral Lophelia pertusa.</title>
        <authorList>
            <person name="Herrera S."/>
            <person name="Cordes E."/>
        </authorList>
    </citation>
    <scope>NUCLEOTIDE SEQUENCE</scope>
    <source>
        <strain evidence="4">USNM1676648</strain>
        <tissue evidence="4">Polyp</tissue>
    </source>
</reference>
<evidence type="ECO:0000256" key="1">
    <source>
        <dbReference type="ARBA" id="ARBA00004123"/>
    </source>
</evidence>
<dbReference type="GO" id="GO:0005737">
    <property type="term" value="C:cytoplasm"/>
    <property type="evidence" value="ECO:0007669"/>
    <property type="project" value="TreeGrafter"/>
</dbReference>
<feature type="compositionally biased region" description="Basic and acidic residues" evidence="3">
    <location>
        <begin position="346"/>
        <end position="359"/>
    </location>
</feature>
<feature type="compositionally biased region" description="Basic and acidic residues" evidence="3">
    <location>
        <begin position="631"/>
        <end position="650"/>
    </location>
</feature>
<dbReference type="OrthoDB" id="8058206at2759"/>
<dbReference type="GO" id="GO:0005634">
    <property type="term" value="C:nucleus"/>
    <property type="evidence" value="ECO:0007669"/>
    <property type="project" value="UniProtKB-SubCell"/>
</dbReference>
<organism evidence="4 5">
    <name type="scientific">Desmophyllum pertusum</name>
    <dbReference type="NCBI Taxonomy" id="174260"/>
    <lineage>
        <taxon>Eukaryota</taxon>
        <taxon>Metazoa</taxon>
        <taxon>Cnidaria</taxon>
        <taxon>Anthozoa</taxon>
        <taxon>Hexacorallia</taxon>
        <taxon>Scleractinia</taxon>
        <taxon>Caryophylliina</taxon>
        <taxon>Caryophylliidae</taxon>
        <taxon>Desmophyllum</taxon>
    </lineage>
</organism>
<evidence type="ECO:0000313" key="5">
    <source>
        <dbReference type="Proteomes" id="UP001163046"/>
    </source>
</evidence>
<dbReference type="InterPro" id="IPR052082">
    <property type="entry name" value="Myelin_sheath_structural"/>
</dbReference>
<proteinExistence type="predicted"/>
<dbReference type="AlphaFoldDB" id="A0A9X0CJV9"/>
<feature type="compositionally biased region" description="Basic and acidic residues" evidence="3">
    <location>
        <begin position="916"/>
        <end position="932"/>
    </location>
</feature>
<dbReference type="EMBL" id="MU827311">
    <property type="protein sequence ID" value="KAJ7360128.1"/>
    <property type="molecule type" value="Genomic_DNA"/>
</dbReference>
<protein>
    <submittedName>
        <fullName evidence="4">Uncharacterized protein</fullName>
    </submittedName>
</protein>
<feature type="region of interest" description="Disordered" evidence="3">
    <location>
        <begin position="169"/>
        <end position="239"/>
    </location>
</feature>
<dbReference type="PANTHER" id="PTHR23348:SF16">
    <property type="entry name" value="LEUCINE RICH REPEAT FAMILY PROTEIN"/>
    <property type="match status" value="1"/>
</dbReference>
<evidence type="ECO:0000256" key="2">
    <source>
        <dbReference type="ARBA" id="ARBA00023242"/>
    </source>
</evidence>
<dbReference type="PANTHER" id="PTHR23348">
    <property type="entry name" value="PERIAXIN/AHNAK"/>
    <property type="match status" value="1"/>
</dbReference>
<feature type="compositionally biased region" description="Basic residues" evidence="3">
    <location>
        <begin position="679"/>
        <end position="693"/>
    </location>
</feature>
<evidence type="ECO:0000313" key="4">
    <source>
        <dbReference type="EMBL" id="KAJ7360128.1"/>
    </source>
</evidence>
<keyword evidence="5" id="KW-1185">Reference proteome</keyword>
<keyword evidence="2" id="KW-0539">Nucleus</keyword>
<dbReference type="GO" id="GO:0043484">
    <property type="term" value="P:regulation of RNA splicing"/>
    <property type="evidence" value="ECO:0007669"/>
    <property type="project" value="TreeGrafter"/>
</dbReference>